<gene>
    <name evidence="1" type="ORF">IX84_05825</name>
</gene>
<dbReference type="NCBIfam" id="TIGR01200">
    <property type="entry name" value="GLPGLI"/>
    <property type="match status" value="1"/>
</dbReference>
<organism evidence="1 2">
    <name type="scientific">Phaeodactylibacter xiamenensis</name>
    <dbReference type="NCBI Taxonomy" id="1524460"/>
    <lineage>
        <taxon>Bacteria</taxon>
        <taxon>Pseudomonadati</taxon>
        <taxon>Bacteroidota</taxon>
        <taxon>Saprospiria</taxon>
        <taxon>Saprospirales</taxon>
        <taxon>Haliscomenobacteraceae</taxon>
        <taxon>Phaeodactylibacter</taxon>
    </lineage>
</organism>
<dbReference type="RefSeq" id="WP_044217241.1">
    <property type="nucleotide sequence ID" value="NZ_JBKAGJ010000001.1"/>
</dbReference>
<protein>
    <recommendedName>
        <fullName evidence="3">GLPGLI family protein</fullName>
    </recommendedName>
</protein>
<accession>A0A098SC82</accession>
<dbReference type="Pfam" id="PF09697">
    <property type="entry name" value="Porph_ging"/>
    <property type="match status" value="1"/>
</dbReference>
<reference evidence="1 2" key="1">
    <citation type="journal article" date="2014" name="Int. J. Syst. Evol. Microbiol.">
        <title>Phaeodactylibacter xiamenensis gen. nov., sp. nov., a member of the family Saprospiraceae isolated from the marine alga Phaeodactylum tricornutum.</title>
        <authorList>
            <person name="Chen Z.Jr."/>
            <person name="Lei X."/>
            <person name="Lai Q."/>
            <person name="Li Y."/>
            <person name="Zhang B."/>
            <person name="Zhang J."/>
            <person name="Zhang H."/>
            <person name="Yang L."/>
            <person name="Zheng W."/>
            <person name="Tian Y."/>
            <person name="Yu Z."/>
            <person name="Xu H.Jr."/>
            <person name="Zheng T."/>
        </authorList>
    </citation>
    <scope>NUCLEOTIDE SEQUENCE [LARGE SCALE GENOMIC DNA]</scope>
    <source>
        <strain evidence="1 2">KD52</strain>
    </source>
</reference>
<evidence type="ECO:0000313" key="2">
    <source>
        <dbReference type="Proteomes" id="UP000029736"/>
    </source>
</evidence>
<evidence type="ECO:0000313" key="1">
    <source>
        <dbReference type="EMBL" id="KGE89258.1"/>
    </source>
</evidence>
<proteinExistence type="predicted"/>
<keyword evidence="2" id="KW-1185">Reference proteome</keyword>
<dbReference type="InterPro" id="IPR005901">
    <property type="entry name" value="GLPGLI"/>
</dbReference>
<sequence length="255" mass="29367">MYPRLFLLGTILLLCTLTLPAQSGQVIYKLISTAERHATLDEAAKSLPPEQREGFKTSMKGMEAEYPQMRFELLYTPEYAQYRLIPYLPLGDELGHILAKSTTGANNVYYRNTQKQEKIMQVEQTGQRINVQMPYEEYEWVITEEERYIGQYACKKATAVVDYYEKARERQIYYEIEAWFTTEIPLPYGPKGLDGLPGLVLEAGVVGKPWSTFTIDSLAEGLSAEQEKDIRLKKGKTISKKEYDAYNEQQIKSRQ</sequence>
<comment type="caution">
    <text evidence="1">The sequence shown here is derived from an EMBL/GenBank/DDBJ whole genome shotgun (WGS) entry which is preliminary data.</text>
</comment>
<dbReference type="OrthoDB" id="1440774at2"/>
<dbReference type="STRING" id="1524460.IX84_05825"/>
<name>A0A098SC82_9BACT</name>
<dbReference type="AlphaFoldDB" id="A0A098SC82"/>
<evidence type="ECO:0008006" key="3">
    <source>
        <dbReference type="Google" id="ProtNLM"/>
    </source>
</evidence>
<dbReference type="Proteomes" id="UP000029736">
    <property type="component" value="Unassembled WGS sequence"/>
</dbReference>
<dbReference type="EMBL" id="JPOS01000012">
    <property type="protein sequence ID" value="KGE89258.1"/>
    <property type="molecule type" value="Genomic_DNA"/>
</dbReference>